<evidence type="ECO:0000313" key="3">
    <source>
        <dbReference type="Proteomes" id="UP001501153"/>
    </source>
</evidence>
<dbReference type="Pfam" id="PF00535">
    <property type="entry name" value="Glycos_transf_2"/>
    <property type="match status" value="1"/>
</dbReference>
<dbReference type="InterPro" id="IPR029044">
    <property type="entry name" value="Nucleotide-diphossugar_trans"/>
</dbReference>
<reference evidence="3" key="1">
    <citation type="journal article" date="2019" name="Int. J. Syst. Evol. Microbiol.">
        <title>The Global Catalogue of Microorganisms (GCM) 10K type strain sequencing project: providing services to taxonomists for standard genome sequencing and annotation.</title>
        <authorList>
            <consortium name="The Broad Institute Genomics Platform"/>
            <consortium name="The Broad Institute Genome Sequencing Center for Infectious Disease"/>
            <person name="Wu L."/>
            <person name="Ma J."/>
        </authorList>
    </citation>
    <scope>NUCLEOTIDE SEQUENCE [LARGE SCALE GENOMIC DNA]</scope>
    <source>
        <strain evidence="3">JCM 17923</strain>
    </source>
</reference>
<evidence type="ECO:0000313" key="2">
    <source>
        <dbReference type="EMBL" id="GAA4370355.1"/>
    </source>
</evidence>
<dbReference type="RefSeq" id="WP_345238395.1">
    <property type="nucleotide sequence ID" value="NZ_BAABGZ010000082.1"/>
</dbReference>
<dbReference type="PANTHER" id="PTHR43685">
    <property type="entry name" value="GLYCOSYLTRANSFERASE"/>
    <property type="match status" value="1"/>
</dbReference>
<keyword evidence="3" id="KW-1185">Reference proteome</keyword>
<dbReference type="SUPFAM" id="SSF53448">
    <property type="entry name" value="Nucleotide-diphospho-sugar transferases"/>
    <property type="match status" value="1"/>
</dbReference>
<evidence type="ECO:0000259" key="1">
    <source>
        <dbReference type="Pfam" id="PF00535"/>
    </source>
</evidence>
<dbReference type="PANTHER" id="PTHR43685:SF11">
    <property type="entry name" value="GLYCOSYLTRANSFERASE TAGX-RELATED"/>
    <property type="match status" value="1"/>
</dbReference>
<name>A0ABP8ISB8_9BACT</name>
<proteinExistence type="predicted"/>
<dbReference type="InterPro" id="IPR050834">
    <property type="entry name" value="Glycosyltransf_2"/>
</dbReference>
<comment type="caution">
    <text evidence="2">The sequence shown here is derived from an EMBL/GenBank/DDBJ whole genome shotgun (WGS) entry which is preliminary data.</text>
</comment>
<organism evidence="2 3">
    <name type="scientific">Hymenobacter saemangeumensis</name>
    <dbReference type="NCBI Taxonomy" id="1084522"/>
    <lineage>
        <taxon>Bacteria</taxon>
        <taxon>Pseudomonadati</taxon>
        <taxon>Bacteroidota</taxon>
        <taxon>Cytophagia</taxon>
        <taxon>Cytophagales</taxon>
        <taxon>Hymenobacteraceae</taxon>
        <taxon>Hymenobacter</taxon>
    </lineage>
</organism>
<dbReference type="Proteomes" id="UP001501153">
    <property type="component" value="Unassembled WGS sequence"/>
</dbReference>
<feature type="domain" description="Glycosyltransferase 2-like" evidence="1">
    <location>
        <begin position="8"/>
        <end position="121"/>
    </location>
</feature>
<dbReference type="InterPro" id="IPR001173">
    <property type="entry name" value="Glyco_trans_2-like"/>
</dbReference>
<accession>A0ABP8ISB8</accession>
<dbReference type="Gene3D" id="3.90.550.10">
    <property type="entry name" value="Spore Coat Polysaccharide Biosynthesis Protein SpsA, Chain A"/>
    <property type="match status" value="1"/>
</dbReference>
<protein>
    <submittedName>
        <fullName evidence="2">Glycosyltransferase family 2 protein</fullName>
    </submittedName>
</protein>
<sequence length="325" mass="36859">MQEFPSVSVIIPSWNQGRFIERTLLSILRQDYPGAVQVIVSDGGSTDETVAVLQRYSEQITWWSAPDRGFVDAVSKGLARATGEVVAIQSSDDFYLPGAFRHMALAFRQFPEAGFISGGEYGIDLHDRIEYVNAFTGLITPHSILFRFVPPQHSTFARRPVLELAGGMRAEVDMCADIDLWYRVAHFAPGQAIPQLLSAYQLHPEQRTATSPKWFSSLVNMVESCEADAFYGQRFRLQPAERRSLYTYWEVNWAARRSLAEARPLAWRKLPGLLGYSPRTRRTVLGATIVPLLKKLLPARLLAWLRPPSYQATYEQAVDFTWWKS</sequence>
<dbReference type="EMBL" id="BAABGZ010000082">
    <property type="protein sequence ID" value="GAA4370355.1"/>
    <property type="molecule type" value="Genomic_DNA"/>
</dbReference>
<gene>
    <name evidence="2" type="ORF">GCM10023185_44740</name>
</gene>